<evidence type="ECO:0000256" key="18">
    <source>
        <dbReference type="SAM" id="MobiDB-lite"/>
    </source>
</evidence>
<keyword evidence="7" id="KW-0547">Nucleotide-binding</keyword>
<dbReference type="PANTHER" id="PTHR14950">
    <property type="entry name" value="DICER-RELATED"/>
    <property type="match status" value="1"/>
</dbReference>
<gene>
    <name evidence="24" type="ORF">GTA08_BOTSDO04529</name>
</gene>
<keyword evidence="14" id="KW-0051">Antiviral defense</keyword>
<dbReference type="PROSITE" id="PS00517">
    <property type="entry name" value="RNASE_3_1"/>
    <property type="match status" value="1"/>
</dbReference>
<dbReference type="CDD" id="cd00593">
    <property type="entry name" value="RIBOc"/>
    <property type="match status" value="2"/>
</dbReference>
<keyword evidence="5" id="KW-0479">Metal-binding</keyword>
<evidence type="ECO:0000313" key="25">
    <source>
        <dbReference type="Proteomes" id="UP000572817"/>
    </source>
</evidence>
<dbReference type="Proteomes" id="UP000572817">
    <property type="component" value="Unassembled WGS sequence"/>
</dbReference>
<evidence type="ECO:0000256" key="13">
    <source>
        <dbReference type="ARBA" id="ARBA00022884"/>
    </source>
</evidence>
<dbReference type="AlphaFoldDB" id="A0A8H4IY37"/>
<dbReference type="PANTHER" id="PTHR14950:SF62">
    <property type="entry name" value="DICER-LIKE PROTEIN 1"/>
    <property type="match status" value="1"/>
</dbReference>
<keyword evidence="8" id="KW-0378">Hydrolase</keyword>
<feature type="domain" description="RNase III" evidence="20">
    <location>
        <begin position="969"/>
        <end position="1120"/>
    </location>
</feature>
<keyword evidence="4" id="KW-0930">Antiviral protein</keyword>
<dbReference type="FunFam" id="3.40.50.300:FF:001988">
    <property type="entry name" value="Dicer-like protein 1"/>
    <property type="match status" value="1"/>
</dbReference>
<dbReference type="GO" id="GO:0005634">
    <property type="term" value="C:nucleus"/>
    <property type="evidence" value="ECO:0007669"/>
    <property type="project" value="TreeGrafter"/>
</dbReference>
<keyword evidence="15" id="KW-0464">Manganese</keyword>
<reference evidence="24" key="1">
    <citation type="submission" date="2020-04" db="EMBL/GenBank/DDBJ databases">
        <title>Genome Assembly and Annotation of Botryosphaeria dothidea sdau 11-99, a Latent Pathogen of Apple Fruit Ring Rot in China.</title>
        <authorList>
            <person name="Yu C."/>
            <person name="Diao Y."/>
            <person name="Lu Q."/>
            <person name="Zhao J."/>
            <person name="Cui S."/>
            <person name="Peng C."/>
            <person name="He B."/>
            <person name="Liu H."/>
        </authorList>
    </citation>
    <scope>NUCLEOTIDE SEQUENCE [LARGE SCALE GENOMIC DNA]</scope>
    <source>
        <strain evidence="24">Sdau11-99</strain>
    </source>
</reference>
<dbReference type="PROSITE" id="PS51194">
    <property type="entry name" value="HELICASE_CTER"/>
    <property type="match status" value="1"/>
</dbReference>
<comment type="cofactor">
    <cofactor evidence="2">
        <name>Mg(2+)</name>
        <dbReference type="ChEBI" id="CHEBI:18420"/>
    </cofactor>
</comment>
<evidence type="ECO:0000256" key="6">
    <source>
        <dbReference type="ARBA" id="ARBA00022737"/>
    </source>
</evidence>
<dbReference type="SUPFAM" id="SSF69065">
    <property type="entry name" value="RNase III domain-like"/>
    <property type="match status" value="2"/>
</dbReference>
<dbReference type="OrthoDB" id="416741at2759"/>
<dbReference type="Gene3D" id="1.10.1520.10">
    <property type="entry name" value="Ribonuclease III domain"/>
    <property type="match status" value="2"/>
</dbReference>
<keyword evidence="6" id="KW-0677">Repeat</keyword>
<accession>A0A8H4IY37</accession>
<feature type="domain" description="PAZ" evidence="21">
    <location>
        <begin position="599"/>
        <end position="730"/>
    </location>
</feature>
<dbReference type="InterPro" id="IPR006935">
    <property type="entry name" value="Helicase/UvrB_N"/>
</dbReference>
<dbReference type="GO" id="GO:0050688">
    <property type="term" value="P:regulation of defense response to virus"/>
    <property type="evidence" value="ECO:0007669"/>
    <property type="project" value="UniProtKB-KW"/>
</dbReference>
<dbReference type="InterPro" id="IPR056755">
    <property type="entry name" value="DSRM_2"/>
</dbReference>
<evidence type="ECO:0000256" key="8">
    <source>
        <dbReference type="ARBA" id="ARBA00022801"/>
    </source>
</evidence>
<dbReference type="Pfam" id="PF04851">
    <property type="entry name" value="ResIII"/>
    <property type="match status" value="1"/>
</dbReference>
<name>A0A8H4IY37_9PEZI</name>
<dbReference type="InterPro" id="IPR000999">
    <property type="entry name" value="RNase_III_dom"/>
</dbReference>
<evidence type="ECO:0000259" key="20">
    <source>
        <dbReference type="PROSITE" id="PS50142"/>
    </source>
</evidence>
<dbReference type="GO" id="GO:0046872">
    <property type="term" value="F:metal ion binding"/>
    <property type="evidence" value="ECO:0007669"/>
    <property type="project" value="UniProtKB-KW"/>
</dbReference>
<evidence type="ECO:0000256" key="11">
    <source>
        <dbReference type="ARBA" id="ARBA00022840"/>
    </source>
</evidence>
<keyword evidence="13 17" id="KW-0694">RNA-binding</keyword>
<dbReference type="GO" id="GO:0030422">
    <property type="term" value="P:siRNA processing"/>
    <property type="evidence" value="ECO:0007669"/>
    <property type="project" value="TreeGrafter"/>
</dbReference>
<evidence type="ECO:0000256" key="7">
    <source>
        <dbReference type="ARBA" id="ARBA00022741"/>
    </source>
</evidence>
<dbReference type="CDD" id="cd18034">
    <property type="entry name" value="DEXHc_dicer"/>
    <property type="match status" value="1"/>
</dbReference>
<keyword evidence="9" id="KW-0347">Helicase</keyword>
<dbReference type="SMART" id="SM00490">
    <property type="entry name" value="HELICc"/>
    <property type="match status" value="1"/>
</dbReference>
<feature type="compositionally biased region" description="Basic and acidic residues" evidence="18">
    <location>
        <begin position="31"/>
        <end position="40"/>
    </location>
</feature>
<dbReference type="GO" id="GO:0005524">
    <property type="term" value="F:ATP binding"/>
    <property type="evidence" value="ECO:0007669"/>
    <property type="project" value="UniProtKB-KW"/>
</dbReference>
<dbReference type="PROSITE" id="PS50137">
    <property type="entry name" value="DS_RBD"/>
    <property type="match status" value="1"/>
</dbReference>
<feature type="compositionally biased region" description="Basic and acidic residues" evidence="18">
    <location>
        <begin position="1241"/>
        <end position="1251"/>
    </location>
</feature>
<proteinExistence type="inferred from homology"/>
<dbReference type="InterPro" id="IPR014720">
    <property type="entry name" value="dsRBD_dom"/>
</dbReference>
<feature type="domain" description="DRBM" evidence="19">
    <location>
        <begin position="1151"/>
        <end position="1223"/>
    </location>
</feature>
<feature type="compositionally biased region" description="Acidic residues" evidence="18">
    <location>
        <begin position="1252"/>
        <end position="1264"/>
    </location>
</feature>
<evidence type="ECO:0000256" key="14">
    <source>
        <dbReference type="ARBA" id="ARBA00023118"/>
    </source>
</evidence>
<dbReference type="InterPro" id="IPR036389">
    <property type="entry name" value="RNase_III_sf"/>
</dbReference>
<evidence type="ECO:0000256" key="9">
    <source>
        <dbReference type="ARBA" id="ARBA00022806"/>
    </source>
</evidence>
<dbReference type="Gene3D" id="3.40.50.300">
    <property type="entry name" value="P-loop containing nucleotide triphosphate hydrolases"/>
    <property type="match status" value="2"/>
</dbReference>
<dbReference type="InterPro" id="IPR001650">
    <property type="entry name" value="Helicase_C-like"/>
</dbReference>
<keyword evidence="12" id="KW-0460">Magnesium</keyword>
<dbReference type="InterPro" id="IPR014001">
    <property type="entry name" value="Helicase_ATP-bd"/>
</dbReference>
<feature type="domain" description="RNase III" evidence="20">
    <location>
        <begin position="762"/>
        <end position="913"/>
    </location>
</feature>
<feature type="domain" description="Helicase ATP-binding" evidence="22">
    <location>
        <begin position="123"/>
        <end position="304"/>
    </location>
</feature>
<dbReference type="InterPro" id="IPR003100">
    <property type="entry name" value="PAZ_dom"/>
</dbReference>
<keyword evidence="25" id="KW-1185">Reference proteome</keyword>
<feature type="domain" description="Helicase C-terminal" evidence="23">
    <location>
        <begin position="450"/>
        <end position="616"/>
    </location>
</feature>
<evidence type="ECO:0000256" key="10">
    <source>
        <dbReference type="ARBA" id="ARBA00022833"/>
    </source>
</evidence>
<dbReference type="EMBL" id="WWBZ02000022">
    <property type="protein sequence ID" value="KAF4308603.1"/>
    <property type="molecule type" value="Genomic_DNA"/>
</dbReference>
<comment type="caution">
    <text evidence="24">The sequence shown here is derived from an EMBL/GenBank/DDBJ whole genome shotgun (WGS) entry which is preliminary data.</text>
</comment>
<dbReference type="GO" id="GO:0003677">
    <property type="term" value="F:DNA binding"/>
    <property type="evidence" value="ECO:0007669"/>
    <property type="project" value="InterPro"/>
</dbReference>
<evidence type="ECO:0000256" key="2">
    <source>
        <dbReference type="ARBA" id="ARBA00001946"/>
    </source>
</evidence>
<dbReference type="GO" id="GO:0004525">
    <property type="term" value="F:ribonuclease III activity"/>
    <property type="evidence" value="ECO:0007669"/>
    <property type="project" value="InterPro"/>
</dbReference>
<dbReference type="Pfam" id="PF00271">
    <property type="entry name" value="Helicase_C"/>
    <property type="match status" value="1"/>
</dbReference>
<evidence type="ECO:0000256" key="16">
    <source>
        <dbReference type="ARBA" id="ARBA00035116"/>
    </source>
</evidence>
<keyword evidence="10" id="KW-0862">Zinc</keyword>
<dbReference type="PROSITE" id="PS50821">
    <property type="entry name" value="PAZ"/>
    <property type="match status" value="1"/>
</dbReference>
<evidence type="ECO:0000259" key="23">
    <source>
        <dbReference type="PROSITE" id="PS51194"/>
    </source>
</evidence>
<comment type="similarity">
    <text evidence="16">Belongs to the helicase family. Dicer subfamily.</text>
</comment>
<evidence type="ECO:0000256" key="17">
    <source>
        <dbReference type="PROSITE-ProRule" id="PRU00266"/>
    </source>
</evidence>
<keyword evidence="11" id="KW-0067">ATP-binding</keyword>
<organism evidence="24 25">
    <name type="scientific">Botryosphaeria dothidea</name>
    <dbReference type="NCBI Taxonomy" id="55169"/>
    <lineage>
        <taxon>Eukaryota</taxon>
        <taxon>Fungi</taxon>
        <taxon>Dikarya</taxon>
        <taxon>Ascomycota</taxon>
        <taxon>Pezizomycotina</taxon>
        <taxon>Dothideomycetes</taxon>
        <taxon>Dothideomycetes incertae sedis</taxon>
        <taxon>Botryosphaeriales</taxon>
        <taxon>Botryosphaeriaceae</taxon>
        <taxon>Botryosphaeria</taxon>
    </lineage>
</organism>
<dbReference type="GO" id="GO:0003723">
    <property type="term" value="F:RNA binding"/>
    <property type="evidence" value="ECO:0007669"/>
    <property type="project" value="UniProtKB-UniRule"/>
</dbReference>
<dbReference type="FunFam" id="1.10.1520.10:FF:000015">
    <property type="entry name" value="Dicer-like protein 1"/>
    <property type="match status" value="1"/>
</dbReference>
<dbReference type="GO" id="GO:0004386">
    <property type="term" value="F:helicase activity"/>
    <property type="evidence" value="ECO:0007669"/>
    <property type="project" value="UniProtKB-KW"/>
</dbReference>
<dbReference type="Pfam" id="PF00636">
    <property type="entry name" value="Ribonuclease_3"/>
    <property type="match status" value="2"/>
</dbReference>
<dbReference type="Pfam" id="PF24995">
    <property type="entry name" value="DSRM_2"/>
    <property type="match status" value="1"/>
</dbReference>
<dbReference type="SUPFAM" id="SSF52540">
    <property type="entry name" value="P-loop containing nucleoside triphosphate hydrolases"/>
    <property type="match status" value="1"/>
</dbReference>
<dbReference type="GO" id="GO:0051607">
    <property type="term" value="P:defense response to virus"/>
    <property type="evidence" value="ECO:0007669"/>
    <property type="project" value="UniProtKB-KW"/>
</dbReference>
<evidence type="ECO:0000256" key="15">
    <source>
        <dbReference type="ARBA" id="ARBA00023211"/>
    </source>
</evidence>
<evidence type="ECO:0000256" key="4">
    <source>
        <dbReference type="ARBA" id="ARBA00022721"/>
    </source>
</evidence>
<evidence type="ECO:0000259" key="22">
    <source>
        <dbReference type="PROSITE" id="PS51192"/>
    </source>
</evidence>
<dbReference type="GO" id="GO:0005737">
    <property type="term" value="C:cytoplasm"/>
    <property type="evidence" value="ECO:0007669"/>
    <property type="project" value="TreeGrafter"/>
</dbReference>
<feature type="region of interest" description="Disordered" evidence="18">
    <location>
        <begin position="1241"/>
        <end position="1264"/>
    </location>
</feature>
<evidence type="ECO:0000259" key="21">
    <source>
        <dbReference type="PROSITE" id="PS50821"/>
    </source>
</evidence>
<dbReference type="PROSITE" id="PS51192">
    <property type="entry name" value="HELICASE_ATP_BIND_1"/>
    <property type="match status" value="1"/>
</dbReference>
<evidence type="ECO:0000259" key="19">
    <source>
        <dbReference type="PROSITE" id="PS50137"/>
    </source>
</evidence>
<dbReference type="SMART" id="SM00487">
    <property type="entry name" value="DEXDc"/>
    <property type="match status" value="1"/>
</dbReference>
<dbReference type="InterPro" id="IPR027417">
    <property type="entry name" value="P-loop_NTPase"/>
</dbReference>
<dbReference type="SMART" id="SM00535">
    <property type="entry name" value="RIBOc"/>
    <property type="match status" value="2"/>
</dbReference>
<evidence type="ECO:0000313" key="24">
    <source>
        <dbReference type="EMBL" id="KAF4308603.1"/>
    </source>
</evidence>
<evidence type="ECO:0000256" key="1">
    <source>
        <dbReference type="ARBA" id="ARBA00001936"/>
    </source>
</evidence>
<evidence type="ECO:0000256" key="5">
    <source>
        <dbReference type="ARBA" id="ARBA00022723"/>
    </source>
</evidence>
<sequence>MQATPPHSQASVLLGALDINHGPAKANTFRASDDAERATNDPENSDSDDESPNSGPMRNISEKKRQQNAIFSRWAAQKAETVTNEEVKEALKTTNDEVLSIRNLLAKQDSNIITDPREYQLELFERAKEENVIAVLDTGSGKTLIAVLLLKHVIEKELEDRASGKPSRISFFLVDSVTLVFQQFAVLETNLDQKVERFCGAMRCDLWSKQTWAKHFNENMVIVCTAEVLAQCLMHSFVKMEQINLLIFDEAHHAKKGHSYAKIIKDYYVPAEETRRPKIFGMTASPVDAKVDVTQAARELETLLHCRIATTAKLDLLRKTISRPDEEVVKYARLQKPFETPLHKNIRNKFGDVRAFQALFQSSKQASSELGAWCSDMCWFFALQEEEAKKLEIRQEQAYHKDKKRKPISTLDEEVAKLREAAEVIKNHIFDEPKPTLTCLSSKVLMLHHWLAQYFERPTNARCIVFVERRHTARLLHHVFTSIGGPHLRSGMIIGNTSRAGDLNVSFRQQVMTLLRFRKGELNCLFATSVAEEGLDIPDCNLVVRFDLYTTMIQAFKDVFNKTYEEDHSKMSYWLAPMKIFYGVLDGDCYGLRDILDWSALEEVFTTVEYRWTPEMPDDFLMNKYLVDKWDGGRRFFTERINRDLKPTDSVPEDAVSGKRAEQKKDILNYSISLYKASRARADPTWSREQPVIEARQVQQRRNMLAEPEKREGGLRSKVYLCPEPLRISALRPTAVMSIYVFPAVIHRIDQYLIALEACQLLGLDIRPDLALEAVTKDSDNTEEHGEEVQNFRRGMGNNYERLEFMGDCFLKMATSIALFGQNPDDNEFDFHVKRMCLVCNQNLFDAAKNIKLTKYVRSMAFSRRTWYPEGLRMLEGKGHNKTEEEVMKHSLGDKTVADVCEALIGAAYLTHDTPGEWKPENWDNAVRAVTMLVSSDDHSMMTWSEYLTAYEKPEYLDAESTAAQIDLVNQAEREHPYRFRSAKLLRSAFVHPSYPFNYEKVPSYQRLEFLGDSLIDNACITWLVYKFPDKDPQWLTEHKMAMVSNKFLGAVCVKLGFHKHLKYSHSQVEYQIRDYVTEIREAEHGSKGARDYWTTVKSPPKCLPDIVEAYVGALFVDSEYNFAEVNKFFEMHIKWYFEDITIYDSYSNSHPVTRIHSFLYEEFGCNEHRVFAQELPTITPGGPEKCIAGVMIHNQMIAEGYASAGKNAKVKAALAALDLLNGLPPFEFRDKYGCDCGQKDGEGMGDRNVDADDESDVVEVGEA</sequence>
<evidence type="ECO:0000256" key="12">
    <source>
        <dbReference type="ARBA" id="ARBA00022842"/>
    </source>
</evidence>
<feature type="region of interest" description="Disordered" evidence="18">
    <location>
        <begin position="21"/>
        <end position="66"/>
    </location>
</feature>
<comment type="cofactor">
    <cofactor evidence="1">
        <name>Mn(2+)</name>
        <dbReference type="ChEBI" id="CHEBI:29035"/>
    </cofactor>
</comment>
<dbReference type="PROSITE" id="PS50142">
    <property type="entry name" value="RNASE_3_2"/>
    <property type="match status" value="2"/>
</dbReference>
<evidence type="ECO:0000256" key="3">
    <source>
        <dbReference type="ARBA" id="ARBA00020797"/>
    </source>
</evidence>
<protein>
    <recommendedName>
        <fullName evidence="3">Dicer-like protein 1</fullName>
    </recommendedName>
</protein>